<evidence type="ECO:0000313" key="5">
    <source>
        <dbReference type="EMBL" id="QEG21184.1"/>
    </source>
</evidence>
<organism evidence="5 6">
    <name type="scientific">Mariniblastus fucicola</name>
    <dbReference type="NCBI Taxonomy" id="980251"/>
    <lineage>
        <taxon>Bacteria</taxon>
        <taxon>Pseudomonadati</taxon>
        <taxon>Planctomycetota</taxon>
        <taxon>Planctomycetia</taxon>
        <taxon>Pirellulales</taxon>
        <taxon>Pirellulaceae</taxon>
        <taxon>Mariniblastus</taxon>
    </lineage>
</organism>
<dbReference type="Gene3D" id="2.60.40.1930">
    <property type="match status" value="1"/>
</dbReference>
<dbReference type="SUPFAM" id="SSF48239">
    <property type="entry name" value="Terpenoid cyclases/Protein prenyltransferases"/>
    <property type="match status" value="1"/>
</dbReference>
<dbReference type="STRING" id="980251.GCA_001642875_01901"/>
<dbReference type="SMART" id="SM01359">
    <property type="entry name" value="A2M_N_2"/>
    <property type="match status" value="1"/>
</dbReference>
<dbReference type="OrthoDB" id="9767116at2"/>
<reference evidence="5 6" key="1">
    <citation type="submission" date="2019-08" db="EMBL/GenBank/DDBJ databases">
        <title>Deep-cultivation of Planctomycetes and their phenomic and genomic characterization uncovers novel biology.</title>
        <authorList>
            <person name="Wiegand S."/>
            <person name="Jogler M."/>
            <person name="Boedeker C."/>
            <person name="Pinto D."/>
            <person name="Vollmers J."/>
            <person name="Rivas-Marin E."/>
            <person name="Kohn T."/>
            <person name="Peeters S.H."/>
            <person name="Heuer A."/>
            <person name="Rast P."/>
            <person name="Oberbeckmann S."/>
            <person name="Bunk B."/>
            <person name="Jeske O."/>
            <person name="Meyerdierks A."/>
            <person name="Storesund J.E."/>
            <person name="Kallscheuer N."/>
            <person name="Luecker S."/>
            <person name="Lage O.M."/>
            <person name="Pohl T."/>
            <person name="Merkel B.J."/>
            <person name="Hornburger P."/>
            <person name="Mueller R.-W."/>
            <person name="Bruemmer F."/>
            <person name="Labrenz M."/>
            <person name="Spormann A.M."/>
            <person name="Op den Camp H."/>
            <person name="Overmann J."/>
            <person name="Amann R."/>
            <person name="Jetten M.S.M."/>
            <person name="Mascher T."/>
            <person name="Medema M.H."/>
            <person name="Devos D.P."/>
            <person name="Kaster A.-K."/>
            <person name="Ovreas L."/>
            <person name="Rohde M."/>
            <person name="Galperin M.Y."/>
            <person name="Jogler C."/>
        </authorList>
    </citation>
    <scope>NUCLEOTIDE SEQUENCE [LARGE SCALE GENOMIC DNA]</scope>
    <source>
        <strain evidence="5 6">FC18</strain>
    </source>
</reference>
<dbReference type="CDD" id="cd02891">
    <property type="entry name" value="A2M_like"/>
    <property type="match status" value="1"/>
</dbReference>
<dbReference type="PANTHER" id="PTHR40094:SF1">
    <property type="entry name" value="UBIQUITIN DOMAIN-CONTAINING PROTEIN"/>
    <property type="match status" value="1"/>
</dbReference>
<dbReference type="InterPro" id="IPR011626">
    <property type="entry name" value="Alpha-macroglobulin_TED"/>
</dbReference>
<dbReference type="Pfam" id="PF07678">
    <property type="entry name" value="TED_complement"/>
    <property type="match status" value="1"/>
</dbReference>
<dbReference type="KEGG" id="mff:MFFC18_10390"/>
<dbReference type="SMART" id="SM01419">
    <property type="entry name" value="Thiol-ester_cl"/>
    <property type="match status" value="1"/>
</dbReference>
<protein>
    <submittedName>
        <fullName evidence="5">MG2 domain protein</fullName>
    </submittedName>
</protein>
<name>A0A5B9P4I5_9BACT</name>
<dbReference type="Gene3D" id="1.50.10.20">
    <property type="match status" value="1"/>
</dbReference>
<dbReference type="InterPro" id="IPR047565">
    <property type="entry name" value="Alpha-macroglob_thiol-ester_cl"/>
</dbReference>
<dbReference type="Pfam" id="PF07703">
    <property type="entry name" value="A2M_BRD"/>
    <property type="match status" value="1"/>
</dbReference>
<keyword evidence="6" id="KW-1185">Reference proteome</keyword>
<dbReference type="GO" id="GO:0005615">
    <property type="term" value="C:extracellular space"/>
    <property type="evidence" value="ECO:0007669"/>
    <property type="project" value="InterPro"/>
</dbReference>
<evidence type="ECO:0000259" key="4">
    <source>
        <dbReference type="SMART" id="SM01360"/>
    </source>
</evidence>
<dbReference type="RefSeq" id="WP_148618650.1">
    <property type="nucleotide sequence ID" value="NZ_CP042912.1"/>
</dbReference>
<dbReference type="InterPro" id="IPR051802">
    <property type="entry name" value="YfhM-like"/>
</dbReference>
<feature type="domain" description="Alpha-2-macroglobulin bait region" evidence="3">
    <location>
        <begin position="1023"/>
        <end position="1159"/>
    </location>
</feature>
<dbReference type="GO" id="GO:0004866">
    <property type="term" value="F:endopeptidase inhibitor activity"/>
    <property type="evidence" value="ECO:0007669"/>
    <property type="project" value="InterPro"/>
</dbReference>
<dbReference type="Gene3D" id="1.25.40.10">
    <property type="entry name" value="Tetratricopeptide repeat domain"/>
    <property type="match status" value="1"/>
</dbReference>
<evidence type="ECO:0000259" key="3">
    <source>
        <dbReference type="SMART" id="SM01359"/>
    </source>
</evidence>
<evidence type="ECO:0000256" key="1">
    <source>
        <dbReference type="ARBA" id="ARBA00010556"/>
    </source>
</evidence>
<dbReference type="Pfam" id="PF17973">
    <property type="entry name" value="bMG10"/>
    <property type="match status" value="1"/>
</dbReference>
<sequence>MLRFQTNVFVALFVIFLTSQLLSNHCRLDVVSASAVFPILTSETRDDLQKADELFDQQQWSEARTLYESVKALDIETQLHIVNRTITCSMELEEWLVALKRAVQFRQSQRLQIWSDQAYWPQDDHKLNVLLGYIGHLEESRKLLIAIRDGSPAGKRDEFQIRLDEESISLNFELLRALDPDNVRPRKSWGWDTGYERIDWWWEGVQSADADRRYFRHSRGVPINDDQRPAFLKTPDNYDSGLTRAKKILFLLNEIQTLDHSRSKKHLARTLLHRADLNRRLYGPIHDPAWYDAVFYYQYADRPTFGRGRDQADLKPLRNLDDNEARLIVNHKLRVITLPDAESPIAIWRRVERLNPKSELAVEAMYRRALYYQNRRQFSKAKELYQRIVDDFGKHDRAEVAKLQIGHIDSANVLLGKTGVYSASIKPTLWFACRNTAKVEFTARKVDLKAYLVDREKSGNWWEVAYLGYDIFSEWSDDNEELEPFVSDDTYAQWVESSPVSDLVESHSTQAPLAEAGAYVIEARVPGSKNISRGLVIVSGVTIIQKKTDGKVMVWAIDSESGRPLADQKMNLISSKSRHNWKTAQTDSDGVMFFKDEDDSFVFLETDEGDVAFCEIERIGKSYDKEVGYAEFAITDRPLYRPGDEINFRVWTREILDRKYLPAKAGTEVQVHVDGPSYNDRVKTFNLVTDDSGSVSGSFRLNSESPLGEYRLQVERSGDRWPSTASEFRIEEYKKPEFKVDVTPSAETVQLGKPAKAAIKAAYYTGEPVSSGSVKYHVLLRRHTSYFAPPTEWDWLYGVGFGDVEWLYPWLGDQVAANESDWEEDHWRFSWGEEEPAEMISKGEVQLNEDGYAEVVVDTSEFNRDSEYQIEVVANVTDESRRSIKGTGYVVVAPQPFTVFLGLDRGWYQAGDTVALELNARTTNNIGVPTTGVLKLYEILPKDPDDAVDSGESHVFEKRVTQHFDIRTDHEGKATVSFGLPDEGLYRLEFESEKSGQHSASATKTIWCLGPKFDGKGYRFGGLEIIPDKRMYKVGETARILINTSQPNARLLLWDSMDNSSFVDISSHSQVIEIPVEQHHVPNFFVEATVAHRGEVFNEECEIYVPPIDDMLTIEVSPDRHIYRPGQKGNVNVRVTDAEGNPVSGSLALRGYDKSLTYIQAESKTRPKSLVARRRTKYWNDGITSSMVSRSFEVSGRFTCPEFHLEDASEPTAGGMGGAAPSGGDPAGVKSRATSARRGGIDPSTNGYFDSQLAEPEVRSNFADSAIWLPNLKLDKEGSAKAEIKFPESLTTWRIQGFLATGDKTQVGEAVCEVKTKKDFLVRLQSPRFFTMGDEVVLSANVHNNLSVEKNVFAELHFPESIFESVEIAGHEKKTDQNGNRILSASERIKPGETHRFDWPVKVHSSGNASITVKARTDVESDAMQLRFPAFSRTILESQSHSGFFAANETGSKKMEFELPGNVDASKTKLELSFAPTAAGAAFEALPFLAGYPYGCVEQTMSRFYPTVLAYDTLKKLGTDPEALAEAMVARNRKLARQKDRASVFNTSEIERMSQAGLNRLYKFQHKDGGWGWWEHDESSRYMTAYVLLGLNAAADSGVEVLESTFRNGVHYLVYPKANAVSKIPDSVDRRVEQAFIAYVLSLGRSKKHIESVKKTRQFATRVFSNREALNPYGRALLALALQNNQMHEEAETLIGEIIGNIETDMESNMSWMPTSQQHWWRWYNSNVETNAWVLRALVALDSDKSLIDRMANWLVSQRRNGTHWRSTRDSALAVHALSDYMRMMQKESAEDYSIGIYVDGKHVRDVDVSWQNMLALENRVTLTDESFAGGRHQVSLKKDVNGSAYFALTADYETIYEQIPAAQNGGLQISRRYLRRSAAANNDVAKGKPAKPTVLTSGGSLSVGDVVEVELTVSASDDFDYLAFEDPKPAGCEPVRLRSGYSWGAGIASNVELRDSKVIFFVQRLRKGTHVIKYRLRAEVPGTFSGMPATGFAMYAPEINARSEEARIQIDDQN</sequence>
<dbReference type="SMART" id="SM01360">
    <property type="entry name" value="A2M"/>
    <property type="match status" value="1"/>
</dbReference>
<dbReference type="InterPro" id="IPR008930">
    <property type="entry name" value="Terpenoid_cyclase/PrenylTrfase"/>
</dbReference>
<proteinExistence type="inferred from homology"/>
<dbReference type="Gene3D" id="2.20.130.20">
    <property type="match status" value="1"/>
</dbReference>
<dbReference type="InterPro" id="IPR041246">
    <property type="entry name" value="Bact_MG10"/>
</dbReference>
<feature type="domain" description="Alpha-2-macroglobulin" evidence="4">
    <location>
        <begin position="1265"/>
        <end position="1356"/>
    </location>
</feature>
<dbReference type="InterPro" id="IPR011625">
    <property type="entry name" value="A2M_N_BRD"/>
</dbReference>
<evidence type="ECO:0000313" key="6">
    <source>
        <dbReference type="Proteomes" id="UP000322214"/>
    </source>
</evidence>
<dbReference type="PANTHER" id="PTHR40094">
    <property type="entry name" value="ALPHA-2-MACROGLOBULIN HOMOLOG"/>
    <property type="match status" value="1"/>
</dbReference>
<dbReference type="Proteomes" id="UP000322214">
    <property type="component" value="Chromosome"/>
</dbReference>
<dbReference type="InterPro" id="IPR001599">
    <property type="entry name" value="Macroglobln_a2"/>
</dbReference>
<comment type="similarity">
    <text evidence="1">Belongs to the protease inhibitor I39 (alpha-2-macroglobulin) family. Bacterial alpha-2-macroglobulin subfamily.</text>
</comment>
<dbReference type="InterPro" id="IPR013783">
    <property type="entry name" value="Ig-like_fold"/>
</dbReference>
<dbReference type="InterPro" id="IPR011990">
    <property type="entry name" value="TPR-like_helical_dom_sf"/>
</dbReference>
<dbReference type="EMBL" id="CP042912">
    <property type="protein sequence ID" value="QEG21184.1"/>
    <property type="molecule type" value="Genomic_DNA"/>
</dbReference>
<dbReference type="InterPro" id="IPR002890">
    <property type="entry name" value="MG2"/>
</dbReference>
<accession>A0A5B9P4I5</accession>
<dbReference type="Pfam" id="PF01835">
    <property type="entry name" value="MG2"/>
    <property type="match status" value="1"/>
</dbReference>
<dbReference type="Pfam" id="PF00207">
    <property type="entry name" value="A2M"/>
    <property type="match status" value="1"/>
</dbReference>
<gene>
    <name evidence="5" type="ORF">MFFC18_10390</name>
</gene>
<dbReference type="Gene3D" id="2.60.40.10">
    <property type="entry name" value="Immunoglobulins"/>
    <property type="match status" value="1"/>
</dbReference>
<feature type="region of interest" description="Disordered" evidence="2">
    <location>
        <begin position="1207"/>
        <end position="1249"/>
    </location>
</feature>
<evidence type="ECO:0000256" key="2">
    <source>
        <dbReference type="SAM" id="MobiDB-lite"/>
    </source>
</evidence>